<dbReference type="AlphaFoldDB" id="A0AA97KMW5"/>
<evidence type="ECO:0000313" key="3">
    <source>
        <dbReference type="RefSeq" id="XP_054857724.1"/>
    </source>
</evidence>
<protein>
    <submittedName>
        <fullName evidence="3">Translation initiation factor IF-2-like</fullName>
    </submittedName>
</protein>
<feature type="region of interest" description="Disordered" evidence="1">
    <location>
        <begin position="139"/>
        <end position="241"/>
    </location>
</feature>
<name>A0AA97KMW5_EUBMA</name>
<dbReference type="KEGG" id="emc:129344843"/>
<dbReference type="GeneID" id="129344843"/>
<keyword evidence="2" id="KW-1185">Reference proteome</keyword>
<feature type="compositionally biased region" description="Polar residues" evidence="1">
    <location>
        <begin position="211"/>
        <end position="221"/>
    </location>
</feature>
<organism evidence="2 3">
    <name type="scientific">Eublepharis macularius</name>
    <name type="common">Leopard gecko</name>
    <name type="synonym">Cyrtodactylus macularius</name>
    <dbReference type="NCBI Taxonomy" id="481883"/>
    <lineage>
        <taxon>Eukaryota</taxon>
        <taxon>Metazoa</taxon>
        <taxon>Chordata</taxon>
        <taxon>Craniata</taxon>
        <taxon>Vertebrata</taxon>
        <taxon>Euteleostomi</taxon>
        <taxon>Lepidosauria</taxon>
        <taxon>Squamata</taxon>
        <taxon>Bifurcata</taxon>
        <taxon>Gekkota</taxon>
        <taxon>Eublepharidae</taxon>
        <taxon>Eublepharinae</taxon>
        <taxon>Eublepharis</taxon>
    </lineage>
</organism>
<accession>A0AA97KMW5</accession>
<proteinExistence type="predicted"/>
<feature type="compositionally biased region" description="Low complexity" evidence="1">
    <location>
        <begin position="62"/>
        <end position="71"/>
    </location>
</feature>
<sequence>MRGGGGRRGASDKAPRPLLASVARVWPSRLLCKASLLLAGKDAGRPRARNAPPAPSRRPSEAARAAAGHPSLRARQPQAPKECSRIPRRGVGPPPLPAACLRGVARRSPGLSVRGPAAAAAASPPPVAALLDGAGVPELLAGSPPGAGGPPAQRRPWQAAAGLGLGQRRQLRGPRAALRGRPRRGGCEGSDGLTRCRRRRRRRRKALLTRSPGQTKAQSPGLSGLNGQPEPRSARSPAGAC</sequence>
<feature type="compositionally biased region" description="Low complexity" evidence="1">
    <location>
        <begin position="150"/>
        <end position="177"/>
    </location>
</feature>
<gene>
    <name evidence="3" type="primary">LOC129344843</name>
</gene>
<feature type="region of interest" description="Disordered" evidence="1">
    <location>
        <begin position="41"/>
        <end position="98"/>
    </location>
</feature>
<evidence type="ECO:0000313" key="2">
    <source>
        <dbReference type="Proteomes" id="UP001190640"/>
    </source>
</evidence>
<reference evidence="3" key="1">
    <citation type="submission" date="2025-08" db="UniProtKB">
        <authorList>
            <consortium name="RefSeq"/>
        </authorList>
    </citation>
    <scope>IDENTIFICATION</scope>
    <source>
        <tissue evidence="3">Blood</tissue>
    </source>
</reference>
<feature type="compositionally biased region" description="Basic residues" evidence="1">
    <location>
        <begin position="195"/>
        <end position="207"/>
    </location>
</feature>
<dbReference type="RefSeq" id="XP_054857724.1">
    <property type="nucleotide sequence ID" value="XM_055001749.1"/>
</dbReference>
<dbReference type="Proteomes" id="UP001190640">
    <property type="component" value="Chromosome 17"/>
</dbReference>
<evidence type="ECO:0000256" key="1">
    <source>
        <dbReference type="SAM" id="MobiDB-lite"/>
    </source>
</evidence>